<dbReference type="Gene3D" id="1.10.1040.10">
    <property type="entry name" value="N-(1-d-carboxylethyl)-l-norvaline Dehydrogenase, domain 2"/>
    <property type="match status" value="1"/>
</dbReference>
<protein>
    <recommendedName>
        <fullName evidence="2">2-dehydropantoate 2-reductase</fullName>
        <ecNumber evidence="2">1.1.1.169</ecNumber>
    </recommendedName>
    <alternativeName>
        <fullName evidence="5">Ketopantoate reductase</fullName>
    </alternativeName>
</protein>
<name>A0AAV9IGH8_9RHOD</name>
<dbReference type="Gene3D" id="3.40.50.720">
    <property type="entry name" value="NAD(P)-binding Rossmann-like Domain"/>
    <property type="match status" value="1"/>
</dbReference>
<sequence>MEGIVVEDKTSASTYCISCPSFSNVKQFYEKLQGHADILLLCVKQYHLKSALENCVDLLSPKGMAISFCNGVGNLETVASLVGDHRAAAAVTYEALQRVDTRQVIHWSSGKTILADTLTDDSSDLNAHIHFLYQVLKQQNLPVEWMKPIDARKEIWRKLSVNCVINPLATIARCRNGLLVEKIPQSLFEAICWEIVWTAERNAITLEHHDLVTRVLQTIQDSSYNICSTLQDIQNGRPTEIDAFNGAIVRFAKQFGLSTPYCETLFYLVKALERENEEQGGNKNLTK</sequence>
<organism evidence="8 9">
    <name type="scientific">Galdieria yellowstonensis</name>
    <dbReference type="NCBI Taxonomy" id="3028027"/>
    <lineage>
        <taxon>Eukaryota</taxon>
        <taxon>Rhodophyta</taxon>
        <taxon>Bangiophyceae</taxon>
        <taxon>Galdieriales</taxon>
        <taxon>Galdieriaceae</taxon>
        <taxon>Galdieria</taxon>
    </lineage>
</organism>
<dbReference type="Proteomes" id="UP001300502">
    <property type="component" value="Unassembled WGS sequence"/>
</dbReference>
<keyword evidence="3" id="KW-0521">NADP</keyword>
<evidence type="ECO:0000256" key="4">
    <source>
        <dbReference type="ARBA" id="ARBA00023002"/>
    </source>
</evidence>
<dbReference type="EC" id="1.1.1.169" evidence="2"/>
<evidence type="ECO:0000256" key="5">
    <source>
        <dbReference type="ARBA" id="ARBA00032024"/>
    </source>
</evidence>
<dbReference type="SUPFAM" id="SSF48179">
    <property type="entry name" value="6-phosphogluconate dehydrogenase C-terminal domain-like"/>
    <property type="match status" value="1"/>
</dbReference>
<dbReference type="InterPro" id="IPR013332">
    <property type="entry name" value="KPR_N"/>
</dbReference>
<proteinExistence type="inferred from homology"/>
<dbReference type="InterPro" id="IPR036291">
    <property type="entry name" value="NAD(P)-bd_dom_sf"/>
</dbReference>
<dbReference type="GO" id="GO:0005737">
    <property type="term" value="C:cytoplasm"/>
    <property type="evidence" value="ECO:0007669"/>
    <property type="project" value="TreeGrafter"/>
</dbReference>
<gene>
    <name evidence="8" type="ORF">GAYE_SCF24G4391</name>
</gene>
<evidence type="ECO:0000259" key="7">
    <source>
        <dbReference type="Pfam" id="PF08546"/>
    </source>
</evidence>
<dbReference type="InterPro" id="IPR013752">
    <property type="entry name" value="KPA_reductase"/>
</dbReference>
<reference evidence="8 9" key="1">
    <citation type="submission" date="2022-07" db="EMBL/GenBank/DDBJ databases">
        <title>Genome-wide signatures of adaptation to extreme environments.</title>
        <authorList>
            <person name="Cho C.H."/>
            <person name="Yoon H.S."/>
        </authorList>
    </citation>
    <scope>NUCLEOTIDE SEQUENCE [LARGE SCALE GENOMIC DNA]</scope>
    <source>
        <strain evidence="8 9">108.79 E11</strain>
    </source>
</reference>
<evidence type="ECO:0000313" key="9">
    <source>
        <dbReference type="Proteomes" id="UP001300502"/>
    </source>
</evidence>
<feature type="domain" description="Ketopantoate reductase C-terminal" evidence="7">
    <location>
        <begin position="151"/>
        <end position="273"/>
    </location>
</feature>
<dbReference type="PANTHER" id="PTHR43765:SF2">
    <property type="entry name" value="2-DEHYDROPANTOATE 2-REDUCTASE"/>
    <property type="match status" value="1"/>
</dbReference>
<dbReference type="EMBL" id="JANCYU010000040">
    <property type="protein sequence ID" value="KAK4526475.1"/>
    <property type="molecule type" value="Genomic_DNA"/>
</dbReference>
<evidence type="ECO:0000313" key="8">
    <source>
        <dbReference type="EMBL" id="KAK4526475.1"/>
    </source>
</evidence>
<dbReference type="GO" id="GO:0015940">
    <property type="term" value="P:pantothenate biosynthetic process"/>
    <property type="evidence" value="ECO:0007669"/>
    <property type="project" value="InterPro"/>
</dbReference>
<evidence type="ECO:0000256" key="1">
    <source>
        <dbReference type="ARBA" id="ARBA00007870"/>
    </source>
</evidence>
<evidence type="ECO:0000256" key="3">
    <source>
        <dbReference type="ARBA" id="ARBA00022857"/>
    </source>
</evidence>
<dbReference type="Pfam" id="PF08546">
    <property type="entry name" value="ApbA_C"/>
    <property type="match status" value="1"/>
</dbReference>
<dbReference type="SUPFAM" id="SSF51735">
    <property type="entry name" value="NAD(P)-binding Rossmann-fold domains"/>
    <property type="match status" value="1"/>
</dbReference>
<dbReference type="InterPro" id="IPR050838">
    <property type="entry name" value="Ketopantoate_reductase"/>
</dbReference>
<comment type="caution">
    <text evidence="8">The sequence shown here is derived from an EMBL/GenBank/DDBJ whole genome shotgun (WGS) entry which is preliminary data.</text>
</comment>
<dbReference type="GO" id="GO:0008677">
    <property type="term" value="F:2-dehydropantoate 2-reductase activity"/>
    <property type="evidence" value="ECO:0007669"/>
    <property type="project" value="UniProtKB-EC"/>
</dbReference>
<dbReference type="GO" id="GO:0050661">
    <property type="term" value="F:NADP binding"/>
    <property type="evidence" value="ECO:0007669"/>
    <property type="project" value="TreeGrafter"/>
</dbReference>
<feature type="domain" description="Ketopantoate reductase N-terminal" evidence="6">
    <location>
        <begin position="25"/>
        <end position="115"/>
    </location>
</feature>
<dbReference type="AlphaFoldDB" id="A0AAV9IGH8"/>
<dbReference type="InterPro" id="IPR003710">
    <property type="entry name" value="ApbA"/>
</dbReference>
<dbReference type="InterPro" id="IPR008927">
    <property type="entry name" value="6-PGluconate_DH-like_C_sf"/>
</dbReference>
<accession>A0AAV9IGH8</accession>
<evidence type="ECO:0000259" key="6">
    <source>
        <dbReference type="Pfam" id="PF02558"/>
    </source>
</evidence>
<evidence type="ECO:0000256" key="2">
    <source>
        <dbReference type="ARBA" id="ARBA00013014"/>
    </source>
</evidence>
<keyword evidence="4" id="KW-0560">Oxidoreductase</keyword>
<dbReference type="PANTHER" id="PTHR43765">
    <property type="entry name" value="2-DEHYDROPANTOATE 2-REDUCTASE-RELATED"/>
    <property type="match status" value="1"/>
</dbReference>
<dbReference type="NCBIfam" id="TIGR00745">
    <property type="entry name" value="apbA_panE"/>
    <property type="match status" value="1"/>
</dbReference>
<comment type="similarity">
    <text evidence="1">Belongs to the ketopantoate reductase family.</text>
</comment>
<dbReference type="Pfam" id="PF02558">
    <property type="entry name" value="ApbA"/>
    <property type="match status" value="1"/>
</dbReference>
<keyword evidence="9" id="KW-1185">Reference proteome</keyword>
<dbReference type="InterPro" id="IPR013328">
    <property type="entry name" value="6PGD_dom2"/>
</dbReference>